<dbReference type="EMBL" id="CP045429">
    <property type="protein sequence ID" value="QPB81552.1"/>
    <property type="molecule type" value="Genomic_DNA"/>
</dbReference>
<evidence type="ECO:0000313" key="2">
    <source>
        <dbReference type="Proteomes" id="UP000305729"/>
    </source>
</evidence>
<accession>A0A7S7YQJ4</accession>
<evidence type="ECO:0000313" key="1">
    <source>
        <dbReference type="EMBL" id="QPB81552.1"/>
    </source>
</evidence>
<gene>
    <name evidence="1" type="ORF">CWC22_000355</name>
</gene>
<dbReference type="AlphaFoldDB" id="A0A7S7YQJ4"/>
<dbReference type="RefSeq" id="WP_138539834.1">
    <property type="nucleotide sequence ID" value="NZ_CP045429.1"/>
</dbReference>
<reference evidence="1 2" key="1">
    <citation type="submission" date="2019-10" db="EMBL/GenBank/DDBJ databases">
        <title>Pseudoalteromonas rubra S4059.</title>
        <authorList>
            <person name="Paulsen S."/>
            <person name="Wang X."/>
        </authorList>
    </citation>
    <scope>NUCLEOTIDE SEQUENCE [LARGE SCALE GENOMIC DNA]</scope>
    <source>
        <strain evidence="1 2">S4059</strain>
    </source>
</reference>
<protein>
    <submittedName>
        <fullName evidence="1">Uncharacterized protein</fullName>
    </submittedName>
</protein>
<organism evidence="1 2">
    <name type="scientific">Pseudoalteromonas rubra</name>
    <dbReference type="NCBI Taxonomy" id="43658"/>
    <lineage>
        <taxon>Bacteria</taxon>
        <taxon>Pseudomonadati</taxon>
        <taxon>Pseudomonadota</taxon>
        <taxon>Gammaproteobacteria</taxon>
        <taxon>Alteromonadales</taxon>
        <taxon>Pseudoalteromonadaceae</taxon>
        <taxon>Pseudoalteromonas</taxon>
    </lineage>
</organism>
<name>A0A7S7YQJ4_9GAMM</name>
<dbReference type="Proteomes" id="UP000305729">
    <property type="component" value="Chromosome 1"/>
</dbReference>
<sequence length="218" mass="25330">MLLTLICVFLYSSLGCEYGEVELEFGGKKYIIPKRYVKSVNTDFSNYSAEGIDMEGSIISLHFGSEEVVRYIKSYKPFTSKEGDFKSVFQVLVYKKENVRRFSSDYYAMLVMLEGEFKGARVQKDINSGYYLLTPNERNPSRRVYFKSDPESVDSIHDKISLIVAECQDILPRYNLSDCIMTHRSNGLFFQIEVSEINIALSNQLKQFVELKMEEWKR</sequence>
<proteinExistence type="predicted"/>